<feature type="compositionally biased region" description="Acidic residues" evidence="1">
    <location>
        <begin position="256"/>
        <end position="268"/>
    </location>
</feature>
<evidence type="ECO:0000259" key="2">
    <source>
        <dbReference type="PROSITE" id="PS50888"/>
    </source>
</evidence>
<dbReference type="Proteomes" id="UP000800092">
    <property type="component" value="Unassembled WGS sequence"/>
</dbReference>
<sequence length="506" mass="53655">MPRPGLPPTPASSTDISGKQDATLSQIESAFALPPAAMAAGNQNSNTSSRTSMSSSTSSANQSSDSSYRPMSPTSPNAVPRKRSSAALHAGGSADDFALPPPPTRSRKIIQMKPRGQEEKPSKPAQQAVEVKDQQGPSSTTPAGNKTAVTQNAGGRKKQANGNTAAGRKIARKTAHSLIERRRRSKMNEEFGVLKDMIPACAGQEMHKLAILQASIEYLRYLEKCVSDLQAASRSPYEERKQKNASLPPNYHPEPIENEDDNEDEEMADSPGSGTSTPSAQTSNAQAAAKARPMAEQSPYSGLTKPPSSAARPILPSISPILSNASSANASPAIHPTDNQQAHHGSRHYSSSSYITHASSGYLNSALPSPSLETFANQKPFGSSGSLAEFRLASPALKPQADPGLQEKIGSASSSSSPINAYFDGRGFSSDSHRRPTCASHPSAAFPGNATAQSRARSSTRVKRNNIGDNDLDQQATAALLMLNADRRSWDAEETRGMSVRDLLRD</sequence>
<dbReference type="OrthoDB" id="690068at2759"/>
<feature type="region of interest" description="Disordered" evidence="1">
    <location>
        <begin position="398"/>
        <end position="417"/>
    </location>
</feature>
<keyword evidence="4" id="KW-1185">Reference proteome</keyword>
<dbReference type="SMART" id="SM00353">
    <property type="entry name" value="HLH"/>
    <property type="match status" value="1"/>
</dbReference>
<feature type="compositionally biased region" description="Basic residues" evidence="1">
    <location>
        <begin position="169"/>
        <end position="185"/>
    </location>
</feature>
<feature type="domain" description="BHLH" evidence="2">
    <location>
        <begin position="171"/>
        <end position="222"/>
    </location>
</feature>
<dbReference type="Gene3D" id="4.10.280.10">
    <property type="entry name" value="Helix-loop-helix DNA-binding domain"/>
    <property type="match status" value="1"/>
</dbReference>
<feature type="region of interest" description="Disordered" evidence="1">
    <location>
        <begin position="231"/>
        <end position="352"/>
    </location>
</feature>
<evidence type="ECO:0000313" key="4">
    <source>
        <dbReference type="Proteomes" id="UP000800092"/>
    </source>
</evidence>
<evidence type="ECO:0000256" key="1">
    <source>
        <dbReference type="SAM" id="MobiDB-lite"/>
    </source>
</evidence>
<evidence type="ECO:0000313" key="3">
    <source>
        <dbReference type="EMBL" id="KAF2233164.1"/>
    </source>
</evidence>
<feature type="region of interest" description="Disordered" evidence="1">
    <location>
        <begin position="423"/>
        <end position="469"/>
    </location>
</feature>
<feature type="compositionally biased region" description="Pro residues" evidence="1">
    <location>
        <begin position="1"/>
        <end position="10"/>
    </location>
</feature>
<protein>
    <recommendedName>
        <fullName evidence="2">BHLH domain-containing protein</fullName>
    </recommendedName>
</protein>
<dbReference type="InterPro" id="IPR011598">
    <property type="entry name" value="bHLH_dom"/>
</dbReference>
<organism evidence="3 4">
    <name type="scientific">Viridothelium virens</name>
    <name type="common">Speckled blister lichen</name>
    <name type="synonym">Trypethelium virens</name>
    <dbReference type="NCBI Taxonomy" id="1048519"/>
    <lineage>
        <taxon>Eukaryota</taxon>
        <taxon>Fungi</taxon>
        <taxon>Dikarya</taxon>
        <taxon>Ascomycota</taxon>
        <taxon>Pezizomycotina</taxon>
        <taxon>Dothideomycetes</taxon>
        <taxon>Dothideomycetes incertae sedis</taxon>
        <taxon>Trypetheliales</taxon>
        <taxon>Trypetheliaceae</taxon>
        <taxon>Viridothelium</taxon>
    </lineage>
</organism>
<feature type="compositionally biased region" description="Polar residues" evidence="1">
    <location>
        <begin position="135"/>
        <end position="153"/>
    </location>
</feature>
<dbReference type="Pfam" id="PF00010">
    <property type="entry name" value="HLH"/>
    <property type="match status" value="1"/>
</dbReference>
<dbReference type="SUPFAM" id="SSF47459">
    <property type="entry name" value="HLH, helix-loop-helix DNA-binding domain"/>
    <property type="match status" value="1"/>
</dbReference>
<accession>A0A6A6H4W6</accession>
<dbReference type="PANTHER" id="PTHR46266:SF4">
    <property type="entry name" value="TRANSCRIPTION FACTOR TT8"/>
    <property type="match status" value="1"/>
</dbReference>
<dbReference type="PROSITE" id="PS50888">
    <property type="entry name" value="BHLH"/>
    <property type="match status" value="1"/>
</dbReference>
<dbReference type="GO" id="GO:0046983">
    <property type="term" value="F:protein dimerization activity"/>
    <property type="evidence" value="ECO:0007669"/>
    <property type="project" value="InterPro"/>
</dbReference>
<feature type="compositionally biased region" description="Low complexity" evidence="1">
    <location>
        <begin position="306"/>
        <end position="334"/>
    </location>
</feature>
<gene>
    <name evidence="3" type="ORF">EV356DRAFT_534043</name>
</gene>
<dbReference type="InterPro" id="IPR036638">
    <property type="entry name" value="HLH_DNA-bd_sf"/>
</dbReference>
<dbReference type="AlphaFoldDB" id="A0A6A6H4W6"/>
<name>A0A6A6H4W6_VIRVR</name>
<dbReference type="PANTHER" id="PTHR46266">
    <property type="entry name" value="TRANSCRIPTION FACTOR TT8"/>
    <property type="match status" value="1"/>
</dbReference>
<feature type="region of interest" description="Disordered" evidence="1">
    <location>
        <begin position="1"/>
        <end position="185"/>
    </location>
</feature>
<dbReference type="EMBL" id="ML991809">
    <property type="protein sequence ID" value="KAF2233164.1"/>
    <property type="molecule type" value="Genomic_DNA"/>
</dbReference>
<feature type="compositionally biased region" description="Polar residues" evidence="1">
    <location>
        <begin position="11"/>
        <end position="28"/>
    </location>
</feature>
<feature type="compositionally biased region" description="Low complexity" evidence="1">
    <location>
        <begin position="275"/>
        <end position="291"/>
    </location>
</feature>
<proteinExistence type="predicted"/>
<feature type="compositionally biased region" description="Low complexity" evidence="1">
    <location>
        <begin position="30"/>
        <end position="67"/>
    </location>
</feature>
<reference evidence="3" key="1">
    <citation type="journal article" date="2020" name="Stud. Mycol.">
        <title>101 Dothideomycetes genomes: a test case for predicting lifestyles and emergence of pathogens.</title>
        <authorList>
            <person name="Haridas S."/>
            <person name="Albert R."/>
            <person name="Binder M."/>
            <person name="Bloem J."/>
            <person name="Labutti K."/>
            <person name="Salamov A."/>
            <person name="Andreopoulos B."/>
            <person name="Baker S."/>
            <person name="Barry K."/>
            <person name="Bills G."/>
            <person name="Bluhm B."/>
            <person name="Cannon C."/>
            <person name="Castanera R."/>
            <person name="Culley D."/>
            <person name="Daum C."/>
            <person name="Ezra D."/>
            <person name="Gonzalez J."/>
            <person name="Henrissat B."/>
            <person name="Kuo A."/>
            <person name="Liang C."/>
            <person name="Lipzen A."/>
            <person name="Lutzoni F."/>
            <person name="Magnuson J."/>
            <person name="Mondo S."/>
            <person name="Nolan M."/>
            <person name="Ohm R."/>
            <person name="Pangilinan J."/>
            <person name="Park H.-J."/>
            <person name="Ramirez L."/>
            <person name="Alfaro M."/>
            <person name="Sun H."/>
            <person name="Tritt A."/>
            <person name="Yoshinaga Y."/>
            <person name="Zwiers L.-H."/>
            <person name="Turgeon B."/>
            <person name="Goodwin S."/>
            <person name="Spatafora J."/>
            <person name="Crous P."/>
            <person name="Grigoriev I."/>
        </authorList>
    </citation>
    <scope>NUCLEOTIDE SEQUENCE</scope>
    <source>
        <strain evidence="3">Tuck. ex Michener</strain>
    </source>
</reference>